<comment type="similarity">
    <text evidence="2 6">Belongs to the flagella basal body rod proteins family.</text>
</comment>
<evidence type="ECO:0000313" key="8">
    <source>
        <dbReference type="EMBL" id="RIX79097.1"/>
    </source>
</evidence>
<feature type="domain" description="Flagellar basal body rod protein N-terminal" evidence="7">
    <location>
        <begin position="16"/>
        <end position="39"/>
    </location>
</feature>
<dbReference type="Proteomes" id="UP000265619">
    <property type="component" value="Unassembled WGS sequence"/>
</dbReference>
<dbReference type="PIRSF" id="PIRSF002889">
    <property type="entry name" value="Rod_FlgB"/>
    <property type="match status" value="1"/>
</dbReference>
<keyword evidence="8" id="KW-0969">Cilium</keyword>
<protein>
    <recommendedName>
        <fullName evidence="3 6">Flagellar basal body rod protein FlgB</fullName>
    </recommendedName>
</protein>
<dbReference type="Pfam" id="PF00460">
    <property type="entry name" value="Flg_bb_rod"/>
    <property type="match status" value="1"/>
</dbReference>
<keyword evidence="9" id="KW-1185">Reference proteome</keyword>
<dbReference type="GO" id="GO:0071973">
    <property type="term" value="P:bacterial-type flagellum-dependent cell motility"/>
    <property type="evidence" value="ECO:0007669"/>
    <property type="project" value="InterPro"/>
</dbReference>
<keyword evidence="8" id="KW-0282">Flagellum</keyword>
<keyword evidence="4 6" id="KW-0975">Bacterial flagellum</keyword>
<comment type="subunit">
    <text evidence="6">The basal body constitutes a major portion of the flagellar organelle and consists of a number of rings mounted on a central rod.</text>
</comment>
<evidence type="ECO:0000256" key="4">
    <source>
        <dbReference type="ARBA" id="ARBA00023143"/>
    </source>
</evidence>
<dbReference type="RefSeq" id="WP_119554357.1">
    <property type="nucleotide sequence ID" value="NZ_QXMN01000017.1"/>
</dbReference>
<reference evidence="8 9" key="1">
    <citation type="submission" date="2018-09" db="EMBL/GenBank/DDBJ databases">
        <title>Acidovorax cavernicola nov. sp. isolated from Gruta de las Maravillas (Aracena, Spain).</title>
        <authorList>
            <person name="Jurado V."/>
            <person name="Gutierrez-Patricio S."/>
            <person name="Gonzalez-Pimentel J.L."/>
            <person name="Miller A.Z."/>
            <person name="Laiz L."/>
            <person name="Saiz-Jimenez C."/>
        </authorList>
    </citation>
    <scope>NUCLEOTIDE SEQUENCE [LARGE SCALE GENOMIC DNA]</scope>
    <source>
        <strain evidence="8 9">1011MAR4D40.2</strain>
    </source>
</reference>
<evidence type="ECO:0000256" key="1">
    <source>
        <dbReference type="ARBA" id="ARBA00004117"/>
    </source>
</evidence>
<evidence type="ECO:0000259" key="7">
    <source>
        <dbReference type="Pfam" id="PF00460"/>
    </source>
</evidence>
<dbReference type="InterPro" id="IPR019776">
    <property type="entry name" value="Flagellar_basal_body_rod_CS"/>
</dbReference>
<comment type="caution">
    <text evidence="8">The sequence shown here is derived from an EMBL/GenBank/DDBJ whole genome shotgun (WGS) entry which is preliminary data.</text>
</comment>
<sequence>MTDGIEAVTRSALALALDAASMRQQAIATNIANANVVGYVPQRVSFEAQMVDVQRGMEQSGRIDALALAQVRPRIEPAVDEGGAAGQVQLDVEAAEMARNAVHYQALVKGLSRHFSILSMAAGDGRK</sequence>
<dbReference type="PROSITE" id="PS00588">
    <property type="entry name" value="FLAGELLA_BB_ROD"/>
    <property type="match status" value="1"/>
</dbReference>
<gene>
    <name evidence="8" type="ORF">D3H34_15255</name>
</gene>
<organism evidence="8 9">
    <name type="scientific">Acidovorax cavernicola</name>
    <dbReference type="NCBI Taxonomy" id="1675792"/>
    <lineage>
        <taxon>Bacteria</taxon>
        <taxon>Pseudomonadati</taxon>
        <taxon>Pseudomonadota</taxon>
        <taxon>Betaproteobacteria</taxon>
        <taxon>Burkholderiales</taxon>
        <taxon>Comamonadaceae</taxon>
        <taxon>Acidovorax</taxon>
    </lineage>
</organism>
<dbReference type="InterPro" id="IPR001444">
    <property type="entry name" value="Flag_bb_rod_N"/>
</dbReference>
<name>A0A9X8D494_9BURK</name>
<proteinExistence type="inferred from homology"/>
<evidence type="ECO:0000256" key="2">
    <source>
        <dbReference type="ARBA" id="ARBA00009677"/>
    </source>
</evidence>
<evidence type="ECO:0000313" key="9">
    <source>
        <dbReference type="Proteomes" id="UP000265619"/>
    </source>
</evidence>
<comment type="function">
    <text evidence="5 6">Structural component of flagellum, the bacterial motility apparatus. Part of the rod structure of flagellar basal body.</text>
</comment>
<comment type="subcellular location">
    <subcellularLocation>
        <location evidence="1 6">Bacterial flagellum basal body</location>
    </subcellularLocation>
</comment>
<accession>A0A9X8D494</accession>
<evidence type="ECO:0000256" key="6">
    <source>
        <dbReference type="PIRNR" id="PIRNR002889"/>
    </source>
</evidence>
<dbReference type="GO" id="GO:0030694">
    <property type="term" value="C:bacterial-type flagellum basal body, rod"/>
    <property type="evidence" value="ECO:0007669"/>
    <property type="project" value="InterPro"/>
</dbReference>
<dbReference type="EMBL" id="QXMN01000017">
    <property type="protein sequence ID" value="RIX79097.1"/>
    <property type="molecule type" value="Genomic_DNA"/>
</dbReference>
<evidence type="ECO:0000256" key="3">
    <source>
        <dbReference type="ARBA" id="ARBA00014376"/>
    </source>
</evidence>
<dbReference type="OrthoDB" id="9133466at2"/>
<evidence type="ECO:0000256" key="5">
    <source>
        <dbReference type="ARBA" id="ARBA00024934"/>
    </source>
</evidence>
<dbReference type="AlphaFoldDB" id="A0A9X8D494"/>
<dbReference type="InterPro" id="IPR006300">
    <property type="entry name" value="FlgB"/>
</dbReference>
<keyword evidence="8" id="KW-0966">Cell projection</keyword>